<organism evidence="2 3">
    <name type="scientific">Folsomia candida</name>
    <name type="common">Springtail</name>
    <dbReference type="NCBI Taxonomy" id="158441"/>
    <lineage>
        <taxon>Eukaryota</taxon>
        <taxon>Metazoa</taxon>
        <taxon>Ecdysozoa</taxon>
        <taxon>Arthropoda</taxon>
        <taxon>Hexapoda</taxon>
        <taxon>Collembola</taxon>
        <taxon>Entomobryomorpha</taxon>
        <taxon>Isotomoidea</taxon>
        <taxon>Isotomidae</taxon>
        <taxon>Proisotominae</taxon>
        <taxon>Folsomia</taxon>
    </lineage>
</organism>
<evidence type="ECO:0000256" key="1">
    <source>
        <dbReference type="SAM" id="Phobius"/>
    </source>
</evidence>
<proteinExistence type="predicted"/>
<keyword evidence="3" id="KW-1185">Reference proteome</keyword>
<reference evidence="2 3" key="1">
    <citation type="submission" date="2015-12" db="EMBL/GenBank/DDBJ databases">
        <title>The genome of Folsomia candida.</title>
        <authorList>
            <person name="Faddeeva A."/>
            <person name="Derks M.F."/>
            <person name="Anvar Y."/>
            <person name="Smit S."/>
            <person name="Van Straalen N."/>
            <person name="Roelofs D."/>
        </authorList>
    </citation>
    <scope>NUCLEOTIDE SEQUENCE [LARGE SCALE GENOMIC DNA]</scope>
    <source>
        <strain evidence="2 3">VU population</strain>
        <tissue evidence="2">Whole body</tissue>
    </source>
</reference>
<sequence>MSHSKSSSAQKCFTNLAIFIFLLNFFVTGTMASVISKTLEASLKNGGTASAVVVMARETQEVLSKIETQQFANRDARADAVTSGLQELAKDSQKHLKEFLDSQTPPVQYQSMWISNTLIIKNATLDLLQKLEKLGGIKEIREEHTAHLLEN</sequence>
<name>A0A226EEZ9_FOLCA</name>
<dbReference type="Proteomes" id="UP000198287">
    <property type="component" value="Unassembled WGS sequence"/>
</dbReference>
<dbReference type="EMBL" id="LNIX01000004">
    <property type="protein sequence ID" value="OXA56203.1"/>
    <property type="molecule type" value="Genomic_DNA"/>
</dbReference>
<keyword evidence="1" id="KW-0472">Membrane</keyword>
<evidence type="ECO:0000313" key="2">
    <source>
        <dbReference type="EMBL" id="OXA56203.1"/>
    </source>
</evidence>
<dbReference type="AlphaFoldDB" id="A0A226EEZ9"/>
<comment type="caution">
    <text evidence="2">The sequence shown here is derived from an EMBL/GenBank/DDBJ whole genome shotgun (WGS) entry which is preliminary data.</text>
</comment>
<gene>
    <name evidence="2" type="ORF">Fcan01_09448</name>
</gene>
<keyword evidence="1" id="KW-0812">Transmembrane</keyword>
<feature type="transmembrane region" description="Helical" evidence="1">
    <location>
        <begin position="12"/>
        <end position="35"/>
    </location>
</feature>
<protein>
    <submittedName>
        <fullName evidence="2">Uncharacterized protein</fullName>
    </submittedName>
</protein>
<keyword evidence="1" id="KW-1133">Transmembrane helix</keyword>
<evidence type="ECO:0000313" key="3">
    <source>
        <dbReference type="Proteomes" id="UP000198287"/>
    </source>
</evidence>
<accession>A0A226EEZ9</accession>